<protein>
    <recommendedName>
        <fullName evidence="3">NAD(P)H dehydrogenase subunit J</fullName>
    </recommendedName>
</protein>
<sequence length="156" mass="17877">MSKQMISSELFLRLQAQFSPGVTIIGEHFQQALLVESEELIELLTVLKTDPNYQFNLLSNLTAVDYVEYFEVVYHLYSLPLKQSATIKTRCTNDHASVPSVTAIWPSADFQEREVYDLLGIRFTGHPNLLRILMPDDFPEHPLRKAYQFTPDGEKG</sequence>
<gene>
    <name evidence="5" type="ORF">FB4_0927</name>
</gene>
<dbReference type="OrthoDB" id="9801496at2"/>
<dbReference type="Proteomes" id="UP000004324">
    <property type="component" value="Unassembled WGS sequence"/>
</dbReference>
<evidence type="ECO:0000313" key="5">
    <source>
        <dbReference type="EMBL" id="EIW16416.1"/>
    </source>
</evidence>
<evidence type="ECO:0000313" key="6">
    <source>
        <dbReference type="Proteomes" id="UP000004324"/>
    </source>
</evidence>
<dbReference type="SUPFAM" id="SSF143243">
    <property type="entry name" value="Nqo5-like"/>
    <property type="match status" value="1"/>
</dbReference>
<dbReference type="Gene3D" id="3.30.460.80">
    <property type="entry name" value="NADH:ubiquinone oxidoreductase, 30kDa subunit"/>
    <property type="match status" value="1"/>
</dbReference>
<proteinExistence type="inferred from homology"/>
<evidence type="ECO:0000256" key="3">
    <source>
        <dbReference type="ARBA" id="ARBA00031773"/>
    </source>
</evidence>
<dbReference type="GO" id="GO:0008137">
    <property type="term" value="F:NADH dehydrogenase (ubiquinone) activity"/>
    <property type="evidence" value="ECO:0007669"/>
    <property type="project" value="InterPro"/>
</dbReference>
<dbReference type="Pfam" id="PF00329">
    <property type="entry name" value="Complex1_30kDa"/>
    <property type="match status" value="1"/>
</dbReference>
<feature type="domain" description="NADH:ubiquinone oxidoreductase 30kDa subunit" evidence="4">
    <location>
        <begin position="34"/>
        <end position="150"/>
    </location>
</feature>
<dbReference type="GO" id="GO:0016651">
    <property type="term" value="F:oxidoreductase activity, acting on NAD(P)H"/>
    <property type="evidence" value="ECO:0007669"/>
    <property type="project" value="InterPro"/>
</dbReference>
<dbReference type="InterPro" id="IPR001268">
    <property type="entry name" value="NADH_UbQ_OxRdtase_30kDa_su"/>
</dbReference>
<dbReference type="PANTHER" id="PTHR10884">
    <property type="entry name" value="NADH DEHYDROGENASE UBIQUINONE IRON-SULFUR PROTEIN 3"/>
    <property type="match status" value="1"/>
</dbReference>
<comment type="similarity">
    <text evidence="1">Belongs to the complex I 30 kDa subunit family.</text>
</comment>
<evidence type="ECO:0000256" key="2">
    <source>
        <dbReference type="ARBA" id="ARBA00022448"/>
    </source>
</evidence>
<reference evidence="5 6" key="1">
    <citation type="journal article" date="2012" name="J. Bacteriol.">
        <title>Draft Genome Sequences for Two Metal-Reducing Pelosinus fermentans Strains Isolated from a Cr(VI)-Contaminated Site and for Type Strain R7.</title>
        <authorList>
            <person name="Brown S.D."/>
            <person name="Podar M."/>
            <person name="Klingeman D.M."/>
            <person name="Johnson C.M."/>
            <person name="Yang Z.K."/>
            <person name="Utturkar S.M."/>
            <person name="Land M.L."/>
            <person name="Mosher J.J."/>
            <person name="Hurt R.A.Jr."/>
            <person name="Phelps T.J."/>
            <person name="Palumbo A.V."/>
            <person name="Arkin A.P."/>
            <person name="Hazen T.C."/>
            <person name="Elias D.A."/>
        </authorList>
    </citation>
    <scope>NUCLEOTIDE SEQUENCE [LARGE SCALE GENOMIC DNA]</scope>
    <source>
        <strain evidence="5 6">B4</strain>
    </source>
</reference>
<dbReference type="InterPro" id="IPR037232">
    <property type="entry name" value="NADH_quin_OxRdtase_su_C/D-like"/>
</dbReference>
<dbReference type="PANTHER" id="PTHR10884:SF14">
    <property type="entry name" value="NADH DEHYDROGENASE [UBIQUINONE] IRON-SULFUR PROTEIN 3, MITOCHONDRIAL"/>
    <property type="match status" value="1"/>
</dbReference>
<comment type="caution">
    <text evidence="5">The sequence shown here is derived from an EMBL/GenBank/DDBJ whole genome shotgun (WGS) entry which is preliminary data.</text>
</comment>
<dbReference type="RefSeq" id="WP_007937456.1">
    <property type="nucleotide sequence ID" value="NZ_AKVJ01000066.1"/>
</dbReference>
<evidence type="ECO:0000256" key="1">
    <source>
        <dbReference type="ARBA" id="ARBA00007569"/>
    </source>
</evidence>
<dbReference type="NCBIfam" id="TIGR01961">
    <property type="entry name" value="NuoC_fam"/>
    <property type="match status" value="1"/>
</dbReference>
<dbReference type="InterPro" id="IPR010218">
    <property type="entry name" value="NADH_DH_suC"/>
</dbReference>
<dbReference type="PATRIC" id="fig|1149862.3.peg.3935"/>
<evidence type="ECO:0000259" key="4">
    <source>
        <dbReference type="Pfam" id="PF00329"/>
    </source>
</evidence>
<organism evidence="5 6">
    <name type="scientific">Pelosinus fermentans B4</name>
    <dbReference type="NCBI Taxonomy" id="1149862"/>
    <lineage>
        <taxon>Bacteria</taxon>
        <taxon>Bacillati</taxon>
        <taxon>Bacillota</taxon>
        <taxon>Negativicutes</taxon>
        <taxon>Selenomonadales</taxon>
        <taxon>Sporomusaceae</taxon>
        <taxon>Pelosinus</taxon>
    </lineage>
</organism>
<dbReference type="EMBL" id="AKVJ01000066">
    <property type="protein sequence ID" value="EIW16416.1"/>
    <property type="molecule type" value="Genomic_DNA"/>
</dbReference>
<accession>I9L834</accession>
<keyword evidence="2" id="KW-0813">Transport</keyword>
<keyword evidence="6" id="KW-1185">Reference proteome</keyword>
<name>I9L834_9FIRM</name>
<dbReference type="AlphaFoldDB" id="I9L834"/>